<keyword evidence="2" id="KW-0812">Transmembrane</keyword>
<accession>A0A0D6JSI1</accession>
<protein>
    <recommendedName>
        <fullName evidence="3">DUF8108 domain-containing protein</fullName>
    </recommendedName>
</protein>
<dbReference type="OrthoDB" id="53394at2157"/>
<evidence type="ECO:0000313" key="5">
    <source>
        <dbReference type="Proteomes" id="UP000198902"/>
    </source>
</evidence>
<dbReference type="Pfam" id="PF26413">
    <property type="entry name" value="DUF8108"/>
    <property type="match status" value="1"/>
</dbReference>
<feature type="region of interest" description="Disordered" evidence="1">
    <location>
        <begin position="134"/>
        <end position="158"/>
    </location>
</feature>
<keyword evidence="2" id="KW-1133">Transmembrane helix</keyword>
<dbReference type="AlphaFoldDB" id="A0A0D6JSI1"/>
<feature type="compositionally biased region" description="Basic and acidic residues" evidence="1">
    <location>
        <begin position="135"/>
        <end position="144"/>
    </location>
</feature>
<feature type="domain" description="DUF8108" evidence="3">
    <location>
        <begin position="63"/>
        <end position="126"/>
    </location>
</feature>
<feature type="transmembrane region" description="Helical" evidence="2">
    <location>
        <begin position="14"/>
        <end position="34"/>
    </location>
</feature>
<sequence length="158" mass="17412">MPHPTLLSSTLRRLTVAVSLVTSVTFAVISSAILFPQSVIWPLAVLCFFPIFWLHCYIPGYVSYSPTAFGRVREVVTSPRSVRECVVCGETDDRGVVREFCTQFVVAGIPLATTDRGENEYCTRCHAVEFSPADEAARGEREVAETESDSTESAELND</sequence>
<reference evidence="5" key="1">
    <citation type="submission" date="2015-03" db="EMBL/GenBank/DDBJ databases">
        <authorList>
            <person name="Urmite Genomes"/>
        </authorList>
    </citation>
    <scope>NUCLEOTIDE SEQUENCE [LARGE SCALE GENOMIC DNA]</scope>
    <source>
        <strain evidence="5">Arc-Hr</strain>
    </source>
</reference>
<keyword evidence="5" id="KW-1185">Reference proteome</keyword>
<feature type="transmembrane region" description="Helical" evidence="2">
    <location>
        <begin position="40"/>
        <end position="64"/>
    </location>
</feature>
<name>A0A0D6JSI1_9EURY</name>
<organism evidence="4 5">
    <name type="scientific">Haloferax massiliensis</name>
    <dbReference type="NCBI Taxonomy" id="1476858"/>
    <lineage>
        <taxon>Archaea</taxon>
        <taxon>Methanobacteriati</taxon>
        <taxon>Methanobacteriota</taxon>
        <taxon>Stenosarchaea group</taxon>
        <taxon>Halobacteria</taxon>
        <taxon>Halobacteriales</taxon>
        <taxon>Haloferacaceae</taxon>
        <taxon>Haloferax</taxon>
    </lineage>
</organism>
<evidence type="ECO:0000313" key="4">
    <source>
        <dbReference type="EMBL" id="CQR50827.1"/>
    </source>
</evidence>
<gene>
    <name evidence="4" type="ORF">BN996_02311</name>
</gene>
<dbReference type="EMBL" id="CSTE01000002">
    <property type="protein sequence ID" value="CQR50827.1"/>
    <property type="molecule type" value="Genomic_DNA"/>
</dbReference>
<evidence type="ECO:0000256" key="2">
    <source>
        <dbReference type="SAM" id="Phobius"/>
    </source>
</evidence>
<dbReference type="RefSeq" id="WP_089779092.1">
    <property type="nucleotide sequence ID" value="NZ_CABLRR010000002.1"/>
</dbReference>
<dbReference type="Proteomes" id="UP000198902">
    <property type="component" value="Unassembled WGS sequence"/>
</dbReference>
<evidence type="ECO:0000256" key="1">
    <source>
        <dbReference type="SAM" id="MobiDB-lite"/>
    </source>
</evidence>
<feature type="compositionally biased region" description="Acidic residues" evidence="1">
    <location>
        <begin position="145"/>
        <end position="158"/>
    </location>
</feature>
<proteinExistence type="predicted"/>
<keyword evidence="2" id="KW-0472">Membrane</keyword>
<dbReference type="InterPro" id="IPR058421">
    <property type="entry name" value="DUF8108_C"/>
</dbReference>
<evidence type="ECO:0000259" key="3">
    <source>
        <dbReference type="Pfam" id="PF26413"/>
    </source>
</evidence>